<dbReference type="InterPro" id="IPR009078">
    <property type="entry name" value="Ferritin-like_SF"/>
</dbReference>
<keyword evidence="1" id="KW-0946">Virion</keyword>
<evidence type="ECO:0000313" key="1">
    <source>
        <dbReference type="EMBL" id="SHK07730.1"/>
    </source>
</evidence>
<dbReference type="STRING" id="1121301.SAMN02745912_02176"/>
<reference evidence="1 2" key="1">
    <citation type="submission" date="2016-11" db="EMBL/GenBank/DDBJ databases">
        <authorList>
            <person name="Jaros S."/>
            <person name="Januszkiewicz K."/>
            <person name="Wedrychowicz H."/>
        </authorList>
    </citation>
    <scope>NUCLEOTIDE SEQUENCE [LARGE SCALE GENOMIC DNA]</scope>
    <source>
        <strain evidence="1 2">DSM 15212</strain>
    </source>
</reference>
<evidence type="ECO:0000313" key="2">
    <source>
        <dbReference type="Proteomes" id="UP000184465"/>
    </source>
</evidence>
<dbReference type="InterPro" id="IPR012347">
    <property type="entry name" value="Ferritin-like"/>
</dbReference>
<dbReference type="RefSeq" id="WP_073149753.1">
    <property type="nucleotide sequence ID" value="NZ_FRAG01000024.1"/>
</dbReference>
<organism evidence="1 2">
    <name type="scientific">Paramaledivibacter caminithermalis (strain DSM 15212 / CIP 107654 / DViRD3)</name>
    <name type="common">Clostridium caminithermale</name>
    <dbReference type="NCBI Taxonomy" id="1121301"/>
    <lineage>
        <taxon>Bacteria</taxon>
        <taxon>Bacillati</taxon>
        <taxon>Bacillota</taxon>
        <taxon>Clostridia</taxon>
        <taxon>Peptostreptococcales</taxon>
        <taxon>Caminicellaceae</taxon>
        <taxon>Paramaledivibacter</taxon>
    </lineage>
</organism>
<proteinExistence type="predicted"/>
<sequence length="158" mass="18437">MINLSQKERMLLEDQKSHEDACVKKYTKYAEEANDPALKQMFLNHANKEQEHYNTLNQILNGQLPNITQEQGQQNQQSASQNVMQSFTSESSCSQKDADLCKDLLMTEKYVSSTYNTTIFECRDTNLRQILNHIQKEEQQHGEDIFNYMQSKGMYNVQ</sequence>
<dbReference type="SUPFAM" id="SSF47240">
    <property type="entry name" value="Ferritin-like"/>
    <property type="match status" value="1"/>
</dbReference>
<keyword evidence="1" id="KW-0167">Capsid protein</keyword>
<name>A0A1M6PIJ4_PARC5</name>
<dbReference type="EMBL" id="FRAG01000024">
    <property type="protein sequence ID" value="SHK07730.1"/>
    <property type="molecule type" value="Genomic_DNA"/>
</dbReference>
<dbReference type="CDD" id="cd00657">
    <property type="entry name" value="Ferritin_like"/>
    <property type="match status" value="1"/>
</dbReference>
<dbReference type="OrthoDB" id="1706542at2"/>
<protein>
    <submittedName>
        <fullName evidence="1">Spore coat protein CotF</fullName>
    </submittedName>
</protein>
<dbReference type="InterPro" id="IPR012851">
    <property type="entry name" value="Spore_coat_CotF-like"/>
</dbReference>
<dbReference type="Pfam" id="PF07875">
    <property type="entry name" value="Coat_F"/>
    <property type="match status" value="1"/>
</dbReference>
<gene>
    <name evidence="1" type="ORF">SAMN02745912_02176</name>
</gene>
<dbReference type="Gene3D" id="1.20.1260.10">
    <property type="match status" value="1"/>
</dbReference>
<accession>A0A1M6PIJ4</accession>
<dbReference type="AlphaFoldDB" id="A0A1M6PIJ4"/>
<dbReference type="Proteomes" id="UP000184465">
    <property type="component" value="Unassembled WGS sequence"/>
</dbReference>
<keyword evidence="2" id="KW-1185">Reference proteome</keyword>